<evidence type="ECO:0000256" key="6">
    <source>
        <dbReference type="ARBA" id="ARBA00022777"/>
    </source>
</evidence>
<dbReference type="CDD" id="cd00082">
    <property type="entry name" value="HisKA"/>
    <property type="match status" value="1"/>
</dbReference>
<dbReference type="Gene3D" id="1.10.287.130">
    <property type="match status" value="1"/>
</dbReference>
<organism evidence="17 18">
    <name type="scientific">Congregibacter variabilis</name>
    <dbReference type="NCBI Taxonomy" id="3081200"/>
    <lineage>
        <taxon>Bacteria</taxon>
        <taxon>Pseudomonadati</taxon>
        <taxon>Pseudomonadota</taxon>
        <taxon>Gammaproteobacteria</taxon>
        <taxon>Cellvibrionales</taxon>
        <taxon>Halieaceae</taxon>
        <taxon>Congregibacter</taxon>
    </lineage>
</organism>
<dbReference type="Pfam" id="PF00512">
    <property type="entry name" value="HisKA"/>
    <property type="match status" value="1"/>
</dbReference>
<evidence type="ECO:0000256" key="11">
    <source>
        <dbReference type="ARBA" id="ARBA00037696"/>
    </source>
</evidence>
<evidence type="ECO:0000256" key="5">
    <source>
        <dbReference type="ARBA" id="ARBA00022741"/>
    </source>
</evidence>
<dbReference type="PANTHER" id="PTHR43065:SF16">
    <property type="entry name" value="SENSORY HISTIDINE KINASE_PHOSPHATASE NTRB"/>
    <property type="match status" value="1"/>
</dbReference>
<dbReference type="Pfam" id="PF02518">
    <property type="entry name" value="HATPase_c"/>
    <property type="match status" value="1"/>
</dbReference>
<dbReference type="Pfam" id="PF00989">
    <property type="entry name" value="PAS"/>
    <property type="match status" value="1"/>
</dbReference>
<keyword evidence="6" id="KW-0418">Kinase</keyword>
<dbReference type="SMART" id="SM00091">
    <property type="entry name" value="PAS"/>
    <property type="match status" value="1"/>
</dbReference>
<feature type="domain" description="PAS" evidence="16">
    <location>
        <begin position="1"/>
        <end position="53"/>
    </location>
</feature>
<keyword evidence="8" id="KW-0067">ATP-binding</keyword>
<dbReference type="SUPFAM" id="SSF55785">
    <property type="entry name" value="PYP-like sensor domain (PAS domain)"/>
    <property type="match status" value="1"/>
</dbReference>
<evidence type="ECO:0000259" key="15">
    <source>
        <dbReference type="PROSITE" id="PS50109"/>
    </source>
</evidence>
<feature type="domain" description="Histidine kinase" evidence="15">
    <location>
        <begin position="134"/>
        <end position="348"/>
    </location>
</feature>
<evidence type="ECO:0000256" key="2">
    <source>
        <dbReference type="ARBA" id="ARBA00012438"/>
    </source>
</evidence>
<dbReference type="InterPro" id="IPR003661">
    <property type="entry name" value="HisK_dim/P_dom"/>
</dbReference>
<dbReference type="RefSeq" id="WP_407347187.1">
    <property type="nucleotide sequence ID" value="NZ_CP136864.1"/>
</dbReference>
<sequence length="348" mass="38581">MLQQDIIDNISSGIIGLDADYRVRMINPSAEALLQLSEARIIGQMICELERPDVPWRATLDQAAEEGRAIVRRGLALDTRDGKPTYADIVVSPMREVAYLAFLIELQPVDRLLRINKEENLVHAQETTRTVVRGLAHEIKNPLGGIRGAAQLLARELPQGSLQEYTGIIIQEADRLRDLVDRLLGPNKQPALLPLNVHEVLEHVLQLAVVEAGERLAIVRDYDPSLPTIRGDRAQLIQALLNIVGNALQATDKQPQCALTLRSRSQRQFTIGEHRHRLVCQIDIIDNGPGIPEQITENLFAPMVSGRAEGTGLGLSISQSIVHRHGGLLNYDSRPGETCFTIYLPMDN</sequence>
<name>A0ABZ0HZD0_9GAMM</name>
<keyword evidence="10" id="KW-0535">Nitrogen fixation</keyword>
<reference evidence="17 18" key="1">
    <citation type="submission" date="2023-10" db="EMBL/GenBank/DDBJ databases">
        <title>Two novel species belonging to the OM43/NOR5 clade.</title>
        <authorList>
            <person name="Park M."/>
        </authorList>
    </citation>
    <scope>NUCLEOTIDE SEQUENCE [LARGE SCALE GENOMIC DNA]</scope>
    <source>
        <strain evidence="17 18">IMCC43200</strain>
    </source>
</reference>
<dbReference type="PROSITE" id="PS50112">
    <property type="entry name" value="PAS"/>
    <property type="match status" value="1"/>
</dbReference>
<dbReference type="CDD" id="cd00130">
    <property type="entry name" value="PAS"/>
    <property type="match status" value="1"/>
</dbReference>
<evidence type="ECO:0000256" key="1">
    <source>
        <dbReference type="ARBA" id="ARBA00000085"/>
    </source>
</evidence>
<evidence type="ECO:0000256" key="8">
    <source>
        <dbReference type="ARBA" id="ARBA00022840"/>
    </source>
</evidence>
<dbReference type="SMART" id="SM00388">
    <property type="entry name" value="HisKA"/>
    <property type="match status" value="1"/>
</dbReference>
<dbReference type="SUPFAM" id="SSF47384">
    <property type="entry name" value="Homodimeric domain of signal transducing histidine kinase"/>
    <property type="match status" value="1"/>
</dbReference>
<dbReference type="InterPro" id="IPR036097">
    <property type="entry name" value="HisK_dim/P_sf"/>
</dbReference>
<evidence type="ECO:0000256" key="7">
    <source>
        <dbReference type="ARBA" id="ARBA00022801"/>
    </source>
</evidence>
<keyword evidence="4" id="KW-0808">Transferase</keyword>
<dbReference type="InterPro" id="IPR035965">
    <property type="entry name" value="PAS-like_dom_sf"/>
</dbReference>
<keyword evidence="7" id="KW-0378">Hydrolase</keyword>
<evidence type="ECO:0000313" key="17">
    <source>
        <dbReference type="EMBL" id="WOJ92587.1"/>
    </source>
</evidence>
<dbReference type="Gene3D" id="3.30.450.20">
    <property type="entry name" value="PAS domain"/>
    <property type="match status" value="1"/>
</dbReference>
<dbReference type="InterPro" id="IPR036890">
    <property type="entry name" value="HATPase_C_sf"/>
</dbReference>
<evidence type="ECO:0000256" key="14">
    <source>
        <dbReference type="ARBA" id="ARBA00043094"/>
    </source>
</evidence>
<dbReference type="PROSITE" id="PS50109">
    <property type="entry name" value="HIS_KIN"/>
    <property type="match status" value="1"/>
</dbReference>
<keyword evidence="5" id="KW-0547">Nucleotide-binding</keyword>
<keyword evidence="9" id="KW-0902">Two-component regulatory system</keyword>
<evidence type="ECO:0000256" key="3">
    <source>
        <dbReference type="ARBA" id="ARBA00022553"/>
    </source>
</evidence>
<dbReference type="EC" id="2.7.13.3" evidence="2"/>
<evidence type="ECO:0000259" key="16">
    <source>
        <dbReference type="PROSITE" id="PS50112"/>
    </source>
</evidence>
<keyword evidence="18" id="KW-1185">Reference proteome</keyword>
<dbReference type="SMART" id="SM00387">
    <property type="entry name" value="HATPase_c"/>
    <property type="match status" value="1"/>
</dbReference>
<dbReference type="Proteomes" id="UP001626537">
    <property type="component" value="Chromosome"/>
</dbReference>
<dbReference type="InterPro" id="IPR013767">
    <property type="entry name" value="PAS_fold"/>
</dbReference>
<dbReference type="SUPFAM" id="SSF55874">
    <property type="entry name" value="ATPase domain of HSP90 chaperone/DNA topoisomerase II/histidine kinase"/>
    <property type="match status" value="1"/>
</dbReference>
<proteinExistence type="predicted"/>
<protein>
    <recommendedName>
        <fullName evidence="12">Sensory histidine kinase/phosphatase NtrB</fullName>
        <ecNumber evidence="2">2.7.13.3</ecNumber>
    </recommendedName>
    <alternativeName>
        <fullName evidence="13">Nitrogen regulation protein NR(II)</fullName>
    </alternativeName>
    <alternativeName>
        <fullName evidence="14">Nitrogen regulator II</fullName>
    </alternativeName>
</protein>
<evidence type="ECO:0000256" key="10">
    <source>
        <dbReference type="ARBA" id="ARBA00023231"/>
    </source>
</evidence>
<dbReference type="InterPro" id="IPR000014">
    <property type="entry name" value="PAS"/>
</dbReference>
<evidence type="ECO:0000256" key="13">
    <source>
        <dbReference type="ARBA" id="ARBA00042313"/>
    </source>
</evidence>
<dbReference type="PANTHER" id="PTHR43065">
    <property type="entry name" value="SENSOR HISTIDINE KINASE"/>
    <property type="match status" value="1"/>
</dbReference>
<comment type="catalytic activity">
    <reaction evidence="1">
        <text>ATP + protein L-histidine = ADP + protein N-phospho-L-histidine.</text>
        <dbReference type="EC" id="2.7.13.3"/>
    </reaction>
</comment>
<gene>
    <name evidence="17" type="primary">glnL</name>
    <name evidence="17" type="ORF">R0135_12425</name>
</gene>
<dbReference type="EMBL" id="CP136864">
    <property type="protein sequence ID" value="WOJ92587.1"/>
    <property type="molecule type" value="Genomic_DNA"/>
</dbReference>
<accession>A0ABZ0HZD0</accession>
<comment type="function">
    <text evidence="11">Member of the two-component regulatory system NtrB/NtrC, which controls expression of the nitrogen-regulated (ntr) genes in response to nitrogen limitation. Under conditions of nitrogen limitation, NtrB autophosphorylates and transfers the phosphoryl group to NtrC. In the presence of nitrogen, acts as a phosphatase that dephosphorylates and inactivates NtrC.</text>
</comment>
<dbReference type="PRINTS" id="PR00344">
    <property type="entry name" value="BCTRLSENSOR"/>
</dbReference>
<dbReference type="InterPro" id="IPR004358">
    <property type="entry name" value="Sig_transdc_His_kin-like_C"/>
</dbReference>
<dbReference type="Gene3D" id="3.30.565.10">
    <property type="entry name" value="Histidine kinase-like ATPase, C-terminal domain"/>
    <property type="match status" value="1"/>
</dbReference>
<dbReference type="NCBIfam" id="NF008293">
    <property type="entry name" value="PRK11073.1"/>
    <property type="match status" value="1"/>
</dbReference>
<evidence type="ECO:0000313" key="18">
    <source>
        <dbReference type="Proteomes" id="UP001626537"/>
    </source>
</evidence>
<dbReference type="InterPro" id="IPR005467">
    <property type="entry name" value="His_kinase_dom"/>
</dbReference>
<keyword evidence="3" id="KW-0597">Phosphoprotein</keyword>
<evidence type="ECO:0000256" key="9">
    <source>
        <dbReference type="ARBA" id="ARBA00023012"/>
    </source>
</evidence>
<evidence type="ECO:0000256" key="12">
    <source>
        <dbReference type="ARBA" id="ARBA00039567"/>
    </source>
</evidence>
<dbReference type="InterPro" id="IPR003594">
    <property type="entry name" value="HATPase_dom"/>
</dbReference>
<evidence type="ECO:0000256" key="4">
    <source>
        <dbReference type="ARBA" id="ARBA00022679"/>
    </source>
</evidence>